<accession>A0ABP1J6V9</accession>
<organism evidence="1 2">
    <name type="scientific">Hexamita inflata</name>
    <dbReference type="NCBI Taxonomy" id="28002"/>
    <lineage>
        <taxon>Eukaryota</taxon>
        <taxon>Metamonada</taxon>
        <taxon>Diplomonadida</taxon>
        <taxon>Hexamitidae</taxon>
        <taxon>Hexamitinae</taxon>
        <taxon>Hexamita</taxon>
    </lineage>
</organism>
<proteinExistence type="predicted"/>
<keyword evidence="2" id="KW-1185">Reference proteome</keyword>
<reference evidence="1 2" key="1">
    <citation type="submission" date="2024-07" db="EMBL/GenBank/DDBJ databases">
        <authorList>
            <person name="Akdeniz Z."/>
        </authorList>
    </citation>
    <scope>NUCLEOTIDE SEQUENCE [LARGE SCALE GENOMIC DNA]</scope>
</reference>
<dbReference type="Proteomes" id="UP001642409">
    <property type="component" value="Unassembled WGS sequence"/>
</dbReference>
<dbReference type="EMBL" id="CAXDID020000117">
    <property type="protein sequence ID" value="CAL6030746.1"/>
    <property type="molecule type" value="Genomic_DNA"/>
</dbReference>
<name>A0ABP1J6V9_9EUKA</name>
<evidence type="ECO:0000313" key="1">
    <source>
        <dbReference type="EMBL" id="CAL6030746.1"/>
    </source>
</evidence>
<gene>
    <name evidence="1" type="ORF">HINF_LOCUS33623</name>
</gene>
<sequence length="150" mass="17384">MYLLFIIGVVLQHHTNYYSESQHYHFKQFIKIHESIYKEVLRTSQNEQELCANFYKIALDNTEVLWSIDILFYNDKDFVSLESFKLKPPILTYSPAASTKSPSKKETKNCAHPSSAEKTSLHALSCSADRLTWCFKSTKKKIYSTKASTE</sequence>
<comment type="caution">
    <text evidence="1">The sequence shown here is derived from an EMBL/GenBank/DDBJ whole genome shotgun (WGS) entry which is preliminary data.</text>
</comment>
<evidence type="ECO:0000313" key="2">
    <source>
        <dbReference type="Proteomes" id="UP001642409"/>
    </source>
</evidence>
<protein>
    <submittedName>
        <fullName evidence="1">Hypothetical_protein</fullName>
    </submittedName>
</protein>